<evidence type="ECO:0000313" key="15">
    <source>
        <dbReference type="Proteomes" id="UP000037510"/>
    </source>
</evidence>
<dbReference type="InterPro" id="IPR001424">
    <property type="entry name" value="SOD_Cu_Zn_dom"/>
</dbReference>
<keyword evidence="7" id="KW-0049">Antioxidant</keyword>
<sequence length="244" mass="26033">MNLRFHIFCGLLLWLVSALKGKTLQGVPGYGRNLIIKALPAVEDYQSNVYEVYMEPYLYDLGQSVYPISAGSRAEKQIDLSFAPRSSPGLQAVVHLIADEESGVGGDLVFTQIVPNGPVVIEGNLTGLAPGLHGVHVHQAGAVKDNCKDIGPHFISYYGRHGGPRDHIRHVGDLGNIKAEEGEGPLTVKIIDHLISLAGPRSIVGRSFAISKGEDDYGRSSTEESALTGTSGPTVACGIIGYMN</sequence>
<dbReference type="Proteomes" id="UP000037510">
    <property type="component" value="Unassembled WGS sequence"/>
</dbReference>
<dbReference type="CDD" id="cd00305">
    <property type="entry name" value="Cu-Zn_Superoxide_Dismutase"/>
    <property type="match status" value="1"/>
</dbReference>
<protein>
    <recommendedName>
        <fullName evidence="4">superoxide dismutase</fullName>
        <ecNumber evidence="4">1.15.1.1</ecNumber>
    </recommendedName>
</protein>
<evidence type="ECO:0000256" key="2">
    <source>
        <dbReference type="ARBA" id="ARBA00001947"/>
    </source>
</evidence>
<feature type="domain" description="Superoxide dismutase copper/zinc binding" evidence="13">
    <location>
        <begin position="105"/>
        <end position="240"/>
    </location>
</feature>
<dbReference type="FunFam" id="2.60.40.200:FF:000013">
    <property type="entry name" value="Superoxide dismutase [Cu-Zn]"/>
    <property type="match status" value="1"/>
</dbReference>
<keyword evidence="15" id="KW-1185">Reference proteome</keyword>
<dbReference type="InterPro" id="IPR024134">
    <property type="entry name" value="SOD_Cu/Zn_/chaperone"/>
</dbReference>
<evidence type="ECO:0000256" key="10">
    <source>
        <dbReference type="ARBA" id="ARBA00023157"/>
    </source>
</evidence>
<dbReference type="PANTHER" id="PTHR10003">
    <property type="entry name" value="SUPEROXIDE DISMUTASE CU-ZN -RELATED"/>
    <property type="match status" value="1"/>
</dbReference>
<dbReference type="SUPFAM" id="SSF49329">
    <property type="entry name" value="Cu,Zn superoxide dismutase-like"/>
    <property type="match status" value="1"/>
</dbReference>
<dbReference type="STRING" id="104452.A0A0L7LQD3"/>
<keyword evidence="12" id="KW-0732">Signal</keyword>
<comment type="cofactor">
    <cofactor evidence="1">
        <name>Cu cation</name>
        <dbReference type="ChEBI" id="CHEBI:23378"/>
    </cofactor>
</comment>
<keyword evidence="5" id="KW-0479">Metal-binding</keyword>
<organism evidence="14 15">
    <name type="scientific">Operophtera brumata</name>
    <name type="common">Winter moth</name>
    <name type="synonym">Phalaena brumata</name>
    <dbReference type="NCBI Taxonomy" id="104452"/>
    <lineage>
        <taxon>Eukaryota</taxon>
        <taxon>Metazoa</taxon>
        <taxon>Ecdysozoa</taxon>
        <taxon>Arthropoda</taxon>
        <taxon>Hexapoda</taxon>
        <taxon>Insecta</taxon>
        <taxon>Pterygota</taxon>
        <taxon>Neoptera</taxon>
        <taxon>Endopterygota</taxon>
        <taxon>Lepidoptera</taxon>
        <taxon>Glossata</taxon>
        <taxon>Ditrysia</taxon>
        <taxon>Geometroidea</taxon>
        <taxon>Geometridae</taxon>
        <taxon>Larentiinae</taxon>
        <taxon>Operophtera</taxon>
    </lineage>
</organism>
<dbReference type="GO" id="GO:0005507">
    <property type="term" value="F:copper ion binding"/>
    <property type="evidence" value="ECO:0007669"/>
    <property type="project" value="InterPro"/>
</dbReference>
<keyword evidence="9" id="KW-0186">Copper</keyword>
<feature type="chain" id="PRO_5005573548" description="superoxide dismutase" evidence="12">
    <location>
        <begin position="22"/>
        <end position="244"/>
    </location>
</feature>
<keyword evidence="6" id="KW-0862">Zinc</keyword>
<keyword evidence="10" id="KW-1015">Disulfide bond</keyword>
<evidence type="ECO:0000313" key="14">
    <source>
        <dbReference type="EMBL" id="KOB77698.1"/>
    </source>
</evidence>
<evidence type="ECO:0000256" key="3">
    <source>
        <dbReference type="ARBA" id="ARBA00010457"/>
    </source>
</evidence>
<gene>
    <name evidence="14" type="ORF">OBRU01_03654</name>
</gene>
<accession>A0A0L7LQD3</accession>
<dbReference type="EMBL" id="JTDY01000324">
    <property type="protein sequence ID" value="KOB77698.1"/>
    <property type="molecule type" value="Genomic_DNA"/>
</dbReference>
<dbReference type="Gene3D" id="2.60.40.200">
    <property type="entry name" value="Superoxide dismutase, copper/zinc binding domain"/>
    <property type="match status" value="1"/>
</dbReference>
<evidence type="ECO:0000256" key="11">
    <source>
        <dbReference type="ARBA" id="ARBA00049204"/>
    </source>
</evidence>
<name>A0A0L7LQD3_OPEBR</name>
<dbReference type="AlphaFoldDB" id="A0A0L7LQD3"/>
<evidence type="ECO:0000256" key="7">
    <source>
        <dbReference type="ARBA" id="ARBA00022862"/>
    </source>
</evidence>
<comment type="catalytic activity">
    <reaction evidence="11">
        <text>2 superoxide + 2 H(+) = H2O2 + O2</text>
        <dbReference type="Rhea" id="RHEA:20696"/>
        <dbReference type="ChEBI" id="CHEBI:15378"/>
        <dbReference type="ChEBI" id="CHEBI:15379"/>
        <dbReference type="ChEBI" id="CHEBI:16240"/>
        <dbReference type="ChEBI" id="CHEBI:18421"/>
        <dbReference type="EC" id="1.15.1.1"/>
    </reaction>
</comment>
<comment type="similarity">
    <text evidence="3">Belongs to the Cu-Zn superoxide dismutase family.</text>
</comment>
<dbReference type="InterPro" id="IPR036423">
    <property type="entry name" value="SOD-like_Cu/Zn_dom_sf"/>
</dbReference>
<evidence type="ECO:0000256" key="5">
    <source>
        <dbReference type="ARBA" id="ARBA00022723"/>
    </source>
</evidence>
<evidence type="ECO:0000259" key="13">
    <source>
        <dbReference type="Pfam" id="PF00080"/>
    </source>
</evidence>
<proteinExistence type="inferred from homology"/>
<comment type="cofactor">
    <cofactor evidence="2">
        <name>Zn(2+)</name>
        <dbReference type="ChEBI" id="CHEBI:29105"/>
    </cofactor>
</comment>
<comment type="caution">
    <text evidence="14">The sequence shown here is derived from an EMBL/GenBank/DDBJ whole genome shotgun (WGS) entry which is preliminary data.</text>
</comment>
<feature type="signal peptide" evidence="12">
    <location>
        <begin position="1"/>
        <end position="21"/>
    </location>
</feature>
<evidence type="ECO:0000256" key="9">
    <source>
        <dbReference type="ARBA" id="ARBA00023008"/>
    </source>
</evidence>
<dbReference type="EC" id="1.15.1.1" evidence="4"/>
<evidence type="ECO:0000256" key="4">
    <source>
        <dbReference type="ARBA" id="ARBA00012682"/>
    </source>
</evidence>
<evidence type="ECO:0000256" key="1">
    <source>
        <dbReference type="ARBA" id="ARBA00001935"/>
    </source>
</evidence>
<dbReference type="Pfam" id="PF00080">
    <property type="entry name" value="Sod_Cu"/>
    <property type="match status" value="1"/>
</dbReference>
<reference evidence="14 15" key="1">
    <citation type="journal article" date="2015" name="Genome Biol. Evol.">
        <title>The genome of winter moth (Operophtera brumata) provides a genomic perspective on sexual dimorphism and phenology.</title>
        <authorList>
            <person name="Derks M.F."/>
            <person name="Smit S."/>
            <person name="Salis L."/>
            <person name="Schijlen E."/>
            <person name="Bossers A."/>
            <person name="Mateman C."/>
            <person name="Pijl A.S."/>
            <person name="de Ridder D."/>
            <person name="Groenen M.A."/>
            <person name="Visser M.E."/>
            <person name="Megens H.J."/>
        </authorList>
    </citation>
    <scope>NUCLEOTIDE SEQUENCE [LARGE SCALE GENOMIC DNA]</scope>
    <source>
        <strain evidence="14">WM2013NL</strain>
        <tissue evidence="14">Head and thorax</tissue>
    </source>
</reference>
<keyword evidence="8" id="KW-0560">Oxidoreductase</keyword>
<dbReference type="GO" id="GO:0004784">
    <property type="term" value="F:superoxide dismutase activity"/>
    <property type="evidence" value="ECO:0007669"/>
    <property type="project" value="UniProtKB-EC"/>
</dbReference>
<evidence type="ECO:0000256" key="8">
    <source>
        <dbReference type="ARBA" id="ARBA00023002"/>
    </source>
</evidence>
<evidence type="ECO:0000256" key="6">
    <source>
        <dbReference type="ARBA" id="ARBA00022833"/>
    </source>
</evidence>
<dbReference type="PRINTS" id="PR00068">
    <property type="entry name" value="CUZNDISMTASE"/>
</dbReference>
<evidence type="ECO:0000256" key="12">
    <source>
        <dbReference type="SAM" id="SignalP"/>
    </source>
</evidence>